<organism evidence="1 2">
    <name type="scientific">Rhizobium viscosum</name>
    <name type="common">Arthrobacter viscosus</name>
    <dbReference type="NCBI Taxonomy" id="1673"/>
    <lineage>
        <taxon>Bacteria</taxon>
        <taxon>Pseudomonadati</taxon>
        <taxon>Pseudomonadota</taxon>
        <taxon>Alphaproteobacteria</taxon>
        <taxon>Hyphomicrobiales</taxon>
        <taxon>Rhizobiaceae</taxon>
        <taxon>Rhizobium/Agrobacterium group</taxon>
        <taxon>Rhizobium</taxon>
    </lineage>
</organism>
<accession>A0ABR9IUX1</accession>
<comment type="caution">
    <text evidence="1">The sequence shown here is derived from an EMBL/GenBank/DDBJ whole genome shotgun (WGS) entry which is preliminary data.</text>
</comment>
<evidence type="ECO:0000313" key="2">
    <source>
        <dbReference type="Proteomes" id="UP000620262"/>
    </source>
</evidence>
<name>A0ABR9IUX1_RHIVS</name>
<dbReference type="EMBL" id="JADBEC010000001">
    <property type="protein sequence ID" value="MBE1506994.1"/>
    <property type="molecule type" value="Genomic_DNA"/>
</dbReference>
<dbReference type="Proteomes" id="UP000620262">
    <property type="component" value="Unassembled WGS sequence"/>
</dbReference>
<sequence length="164" mass="18746">MRELNFKDLQVAQQYHDMHNHLEILSLHKMERMKHYGLHYAKYVGRLARGVKEQKTLKATLVDTLLITLSAANALNQRLNLDSNLDSPVGADILTFADAVGRFADACEKIDHLESFREIALAANSDILEWVVRCAEVNEIDLMAGLKERRDILAHRQAYHPEKI</sequence>
<reference evidence="1 2" key="1">
    <citation type="submission" date="2020-10" db="EMBL/GenBank/DDBJ databases">
        <title>Sequencing the genomes of 1000 actinobacteria strains.</title>
        <authorList>
            <person name="Klenk H.-P."/>
        </authorList>
    </citation>
    <scope>NUCLEOTIDE SEQUENCE [LARGE SCALE GENOMIC DNA]</scope>
    <source>
        <strain evidence="1 2">DSM 7307</strain>
    </source>
</reference>
<proteinExistence type="predicted"/>
<keyword evidence="2" id="KW-1185">Reference proteome</keyword>
<evidence type="ECO:0008006" key="3">
    <source>
        <dbReference type="Google" id="ProtNLM"/>
    </source>
</evidence>
<protein>
    <recommendedName>
        <fullName evidence="3">Pyrophosphatase</fullName>
    </recommendedName>
</protein>
<gene>
    <name evidence="1" type="ORF">H4W29_004175</name>
</gene>
<evidence type="ECO:0000313" key="1">
    <source>
        <dbReference type="EMBL" id="MBE1506994.1"/>
    </source>
</evidence>
<dbReference type="RefSeq" id="WP_192730614.1">
    <property type="nucleotide sequence ID" value="NZ_BAAAVL010000015.1"/>
</dbReference>